<evidence type="ECO:0000313" key="1">
    <source>
        <dbReference type="EMBL" id="KAI8531931.1"/>
    </source>
</evidence>
<dbReference type="EMBL" id="CM046398">
    <property type="protein sequence ID" value="KAI8531931.1"/>
    <property type="molecule type" value="Genomic_DNA"/>
</dbReference>
<gene>
    <name evidence="1" type="ORF">RHMOL_Rhmol11G0174500</name>
</gene>
<sequence length="306" mass="35286">MFPNRVLCNAKGTDLVSNRVLWNKASMLRHLWALCKKEDILWVKWVHTYVIKHNCIWSMNLPGDSSWTMRKLFGLRRVGHQYIKAQIGNGENTFLWLDNWHNLGPLLLKYGDGVTTNLGRSLHAKVCSIIHNGSWRWHRSRSAIVRDIIANIDPTLLPHPANEDSVIWTLSPTGSYSAKSAWEALRSSVSEVGWYHLVWHKRYVPRWSFIQWVTILGRLNTRDRLMDWGIVHDSSCVLCLGNVESQAHLFFACHFSSRVWLGIIAKLGTFTRDWSLTFEVSWGSHSCKNKSVWASLFKLCLAAAIY</sequence>
<evidence type="ECO:0000313" key="2">
    <source>
        <dbReference type="Proteomes" id="UP001062846"/>
    </source>
</evidence>
<reference evidence="1" key="1">
    <citation type="submission" date="2022-02" db="EMBL/GenBank/DDBJ databases">
        <title>Plant Genome Project.</title>
        <authorList>
            <person name="Zhang R.-G."/>
        </authorList>
    </citation>
    <scope>NUCLEOTIDE SEQUENCE</scope>
    <source>
        <strain evidence="1">AT1</strain>
    </source>
</reference>
<organism evidence="1 2">
    <name type="scientific">Rhododendron molle</name>
    <name type="common">Chinese azalea</name>
    <name type="synonym">Azalea mollis</name>
    <dbReference type="NCBI Taxonomy" id="49168"/>
    <lineage>
        <taxon>Eukaryota</taxon>
        <taxon>Viridiplantae</taxon>
        <taxon>Streptophyta</taxon>
        <taxon>Embryophyta</taxon>
        <taxon>Tracheophyta</taxon>
        <taxon>Spermatophyta</taxon>
        <taxon>Magnoliopsida</taxon>
        <taxon>eudicotyledons</taxon>
        <taxon>Gunneridae</taxon>
        <taxon>Pentapetalae</taxon>
        <taxon>asterids</taxon>
        <taxon>Ericales</taxon>
        <taxon>Ericaceae</taxon>
        <taxon>Ericoideae</taxon>
        <taxon>Rhodoreae</taxon>
        <taxon>Rhododendron</taxon>
    </lineage>
</organism>
<name>A0ACC0LTT9_RHOML</name>
<accession>A0ACC0LTT9</accession>
<protein>
    <submittedName>
        <fullName evidence="1">Uncharacterized protein</fullName>
    </submittedName>
</protein>
<comment type="caution">
    <text evidence="1">The sequence shown here is derived from an EMBL/GenBank/DDBJ whole genome shotgun (WGS) entry which is preliminary data.</text>
</comment>
<dbReference type="Proteomes" id="UP001062846">
    <property type="component" value="Chromosome 11"/>
</dbReference>
<keyword evidence="2" id="KW-1185">Reference proteome</keyword>
<proteinExistence type="predicted"/>